<dbReference type="PROSITE" id="PS00061">
    <property type="entry name" value="ADH_SHORT"/>
    <property type="match status" value="1"/>
</dbReference>
<comment type="similarity">
    <text evidence="1">Belongs to the short-chain dehydrogenases/reductases (SDR) family.</text>
</comment>
<dbReference type="CDD" id="cd05233">
    <property type="entry name" value="SDR_c"/>
    <property type="match status" value="1"/>
</dbReference>
<dbReference type="Proteomes" id="UP000679307">
    <property type="component" value="Chromosome"/>
</dbReference>
<name>A0ABX8ECP5_9ACTN</name>
<proteinExistence type="inferred from homology"/>
<evidence type="ECO:0000256" key="1">
    <source>
        <dbReference type="ARBA" id="ARBA00006484"/>
    </source>
</evidence>
<dbReference type="Pfam" id="PF13561">
    <property type="entry name" value="adh_short_C2"/>
    <property type="match status" value="1"/>
</dbReference>
<keyword evidence="2 3" id="KW-0560">Oxidoreductase</keyword>
<dbReference type="PANTHER" id="PTHR24321">
    <property type="entry name" value="DEHYDROGENASES, SHORT CHAIN"/>
    <property type="match status" value="1"/>
</dbReference>
<protein>
    <submittedName>
        <fullName evidence="3">2-(R)-hydroxypropyl-CoM dehydrogenase</fullName>
        <ecNumber evidence="3">1.1.1.268</ecNumber>
    </submittedName>
</protein>
<dbReference type="EMBL" id="CP075371">
    <property type="protein sequence ID" value="QVT77797.1"/>
    <property type="molecule type" value="Genomic_DNA"/>
</dbReference>
<dbReference type="InterPro" id="IPR020904">
    <property type="entry name" value="Sc_DH/Rdtase_CS"/>
</dbReference>
<organism evidence="3 4">
    <name type="scientific">Nocardioides aquaticus</name>
    <dbReference type="NCBI Taxonomy" id="160826"/>
    <lineage>
        <taxon>Bacteria</taxon>
        <taxon>Bacillati</taxon>
        <taxon>Actinomycetota</taxon>
        <taxon>Actinomycetes</taxon>
        <taxon>Propionibacteriales</taxon>
        <taxon>Nocardioidaceae</taxon>
        <taxon>Nocardioides</taxon>
    </lineage>
</organism>
<accession>A0ABX8ECP5</accession>
<evidence type="ECO:0000256" key="2">
    <source>
        <dbReference type="ARBA" id="ARBA00023002"/>
    </source>
</evidence>
<reference evidence="3 4" key="1">
    <citation type="submission" date="2021-05" db="EMBL/GenBank/DDBJ databases">
        <title>Complete genome of Nocardioides aquaticus KCTC 9944T isolated from meromictic and hypersaline Ekho Lake, Antarctica.</title>
        <authorList>
            <person name="Hwang K."/>
            <person name="Kim K.M."/>
            <person name="Choe H."/>
        </authorList>
    </citation>
    <scope>NUCLEOTIDE SEQUENCE [LARGE SCALE GENOMIC DNA]</scope>
    <source>
        <strain evidence="3 4">KCTC 9944</strain>
    </source>
</reference>
<sequence>MSGVAVVTGAASGIGAAVVARLERDGWEVVGVDRIEGPGIISADVTSEDQLARAAAGLVGRRVDALVCAAGIWDRDDDRYTSVSDDVWHRTWAVNVTGTMLTLRAFAPLMGEGGSVVTIASMAAVSGIPKRDAYTASKGAVLALSRAWAADLIRLGIRVNTLAPGIVETPMTEHLDGAYASSLPLGRPATAAEVASVVAHLAGPESSYLNGVVIPVDGGLTAVNSLVSVAPRSPMTGGGSHV</sequence>
<keyword evidence="4" id="KW-1185">Reference proteome</keyword>
<evidence type="ECO:0000313" key="3">
    <source>
        <dbReference type="EMBL" id="QVT77797.1"/>
    </source>
</evidence>
<gene>
    <name evidence="3" type="primary">xecD</name>
    <name evidence="3" type="ORF">ENKNEFLB_00166</name>
</gene>
<dbReference type="RefSeq" id="WP_214057472.1">
    <property type="nucleotide sequence ID" value="NZ_CP075371.1"/>
</dbReference>
<dbReference type="PRINTS" id="PR00080">
    <property type="entry name" value="SDRFAMILY"/>
</dbReference>
<dbReference type="PANTHER" id="PTHR24321:SF8">
    <property type="entry name" value="ESTRADIOL 17-BETA-DEHYDROGENASE 8-RELATED"/>
    <property type="match status" value="1"/>
</dbReference>
<dbReference type="Gene3D" id="3.40.50.720">
    <property type="entry name" value="NAD(P)-binding Rossmann-like Domain"/>
    <property type="match status" value="1"/>
</dbReference>
<dbReference type="InterPro" id="IPR002347">
    <property type="entry name" value="SDR_fam"/>
</dbReference>
<dbReference type="GO" id="GO:0050574">
    <property type="term" value="F:2-(R)-hydroxypropyl-CoM dehydrogenase activity"/>
    <property type="evidence" value="ECO:0007669"/>
    <property type="project" value="UniProtKB-EC"/>
</dbReference>
<dbReference type="InterPro" id="IPR036291">
    <property type="entry name" value="NAD(P)-bd_dom_sf"/>
</dbReference>
<dbReference type="SUPFAM" id="SSF51735">
    <property type="entry name" value="NAD(P)-binding Rossmann-fold domains"/>
    <property type="match status" value="1"/>
</dbReference>
<evidence type="ECO:0000313" key="4">
    <source>
        <dbReference type="Proteomes" id="UP000679307"/>
    </source>
</evidence>
<dbReference type="EC" id="1.1.1.268" evidence="3"/>
<dbReference type="PRINTS" id="PR00081">
    <property type="entry name" value="GDHRDH"/>
</dbReference>